<dbReference type="Proteomes" id="UP000707731">
    <property type="component" value="Unassembled WGS sequence"/>
</dbReference>
<dbReference type="RefSeq" id="WP_195001365.1">
    <property type="nucleotide sequence ID" value="NZ_JADLQN010000001.1"/>
</dbReference>
<name>A0ABS0DAH3_9NOCA</name>
<dbReference type="SUPFAM" id="SSF51064">
    <property type="entry name" value="Head domain of nucleotide exchange factor GrpE"/>
    <property type="match status" value="1"/>
</dbReference>
<comment type="caution">
    <text evidence="3">The sequence shown here is derived from an EMBL/GenBank/DDBJ whole genome shotgun (WGS) entry which is preliminary data.</text>
</comment>
<evidence type="ECO:0000256" key="2">
    <source>
        <dbReference type="SAM" id="MobiDB-lite"/>
    </source>
</evidence>
<dbReference type="Gene3D" id="2.30.22.10">
    <property type="entry name" value="Head domain of nucleotide exchange factor GrpE"/>
    <property type="match status" value="1"/>
</dbReference>
<dbReference type="InterPro" id="IPR009012">
    <property type="entry name" value="GrpE_head"/>
</dbReference>
<organism evidence="3 4">
    <name type="scientific">Nocardia higoensis</name>
    <dbReference type="NCBI Taxonomy" id="228599"/>
    <lineage>
        <taxon>Bacteria</taxon>
        <taxon>Bacillati</taxon>
        <taxon>Actinomycetota</taxon>
        <taxon>Actinomycetes</taxon>
        <taxon>Mycobacteriales</taxon>
        <taxon>Nocardiaceae</taxon>
        <taxon>Nocardia</taxon>
    </lineage>
</organism>
<proteinExistence type="predicted"/>
<keyword evidence="4" id="KW-1185">Reference proteome</keyword>
<evidence type="ECO:0000313" key="4">
    <source>
        <dbReference type="Proteomes" id="UP000707731"/>
    </source>
</evidence>
<dbReference type="Pfam" id="PF01025">
    <property type="entry name" value="GrpE"/>
    <property type="match status" value="1"/>
</dbReference>
<dbReference type="InterPro" id="IPR000740">
    <property type="entry name" value="GrpE"/>
</dbReference>
<accession>A0ABS0DAH3</accession>
<sequence>MRGAPRDSTRCQGEIVITEQRDAQTTSAAATESASALRAPALADSATSSDPAATAGDPPATPVSSSGDTPTAPSAVAPASRAGAESADAAKGSAALIERIDDLTRIVARQAAMIERLADEAKARDRRDRAGADLPLVVDLFALYGDTVACAETAASDDDRAAFTALAVRLERLLTGRGATLVTPVPDSVFDSRTMEATDVVDTDDPDADRTVAALLAPGLQAGDRSVRPASVVVRRHRPVPGR</sequence>
<keyword evidence="1" id="KW-0143">Chaperone</keyword>
<gene>
    <name evidence="3" type="primary">grpE</name>
    <name evidence="3" type="ORF">IU449_08770</name>
</gene>
<feature type="region of interest" description="Disordered" evidence="2">
    <location>
        <begin position="1"/>
        <end position="87"/>
    </location>
</feature>
<feature type="compositionally biased region" description="Low complexity" evidence="2">
    <location>
        <begin position="72"/>
        <end position="87"/>
    </location>
</feature>
<reference evidence="3 4" key="1">
    <citation type="submission" date="2020-10" db="EMBL/GenBank/DDBJ databases">
        <title>Identification of Nocardia species via Next-generation sequencing and recognition of intraspecies genetic diversity.</title>
        <authorList>
            <person name="Li P."/>
            <person name="Li P."/>
            <person name="Lu B."/>
        </authorList>
    </citation>
    <scope>NUCLEOTIDE SEQUENCE [LARGE SCALE GENOMIC DNA]</scope>
    <source>
        <strain evidence="3 4">BJ06-0143</strain>
    </source>
</reference>
<evidence type="ECO:0000256" key="1">
    <source>
        <dbReference type="ARBA" id="ARBA00023186"/>
    </source>
</evidence>
<evidence type="ECO:0000313" key="3">
    <source>
        <dbReference type="EMBL" id="MBF6354632.1"/>
    </source>
</evidence>
<feature type="compositionally biased region" description="Low complexity" evidence="2">
    <location>
        <begin position="23"/>
        <end position="58"/>
    </location>
</feature>
<protein>
    <submittedName>
        <fullName evidence="3">Nucleotide exchange factor GrpE</fullName>
    </submittedName>
</protein>
<dbReference type="EMBL" id="JADLQN010000001">
    <property type="protein sequence ID" value="MBF6354632.1"/>
    <property type="molecule type" value="Genomic_DNA"/>
</dbReference>